<reference evidence="4 5" key="1">
    <citation type="journal article" date="2016" name="Genome Announc.">
        <title>Draft Genome Sequences of Five Rapidly Growing Mycobacterium Species, M. thermoresistibile, M. fortuitum subsp. acetamidolyticum, M. canariasense, M. brisbanense, and M. novocastrense.</title>
        <authorList>
            <person name="Katahira K."/>
            <person name="Ogura Y."/>
            <person name="Gotoh Y."/>
            <person name="Hayashi T."/>
        </authorList>
    </citation>
    <scope>NUCLEOTIDE SEQUENCE [LARGE SCALE GENOMIC DNA]</scope>
    <source>
        <strain evidence="4 5">JCM6362</strain>
    </source>
</reference>
<comment type="caution">
    <text evidence="4">The sequence shown here is derived from an EMBL/GenBank/DDBJ whole genome shotgun (WGS) entry which is preliminary data.</text>
</comment>
<organism evidence="4 5">
    <name type="scientific">Mycolicibacterium thermoresistibile</name>
    <name type="common">Mycobacterium thermoresistibile</name>
    <dbReference type="NCBI Taxonomy" id="1797"/>
    <lineage>
        <taxon>Bacteria</taxon>
        <taxon>Bacillati</taxon>
        <taxon>Actinomycetota</taxon>
        <taxon>Actinomycetes</taxon>
        <taxon>Mycobacteriales</taxon>
        <taxon>Mycobacteriaceae</taxon>
        <taxon>Mycolicibacterium</taxon>
    </lineage>
</organism>
<evidence type="ECO:0000256" key="1">
    <source>
        <dbReference type="ARBA" id="ARBA00023002"/>
    </source>
</evidence>
<dbReference type="Proteomes" id="UP000069654">
    <property type="component" value="Unassembled WGS sequence"/>
</dbReference>
<dbReference type="GO" id="GO:0004497">
    <property type="term" value="F:monooxygenase activity"/>
    <property type="evidence" value="ECO:0007669"/>
    <property type="project" value="UniProtKB-KW"/>
</dbReference>
<dbReference type="PANTHER" id="PTHR30137">
    <property type="entry name" value="LUCIFERASE-LIKE MONOOXYGENASE"/>
    <property type="match status" value="1"/>
</dbReference>
<evidence type="ECO:0000256" key="2">
    <source>
        <dbReference type="ARBA" id="ARBA00023033"/>
    </source>
</evidence>
<dbReference type="RefSeq" id="WP_235653880.1">
    <property type="nucleotide sequence ID" value="NZ_JACKTR010000061.1"/>
</dbReference>
<feature type="domain" description="Luciferase-like" evidence="3">
    <location>
        <begin position="26"/>
        <end position="309"/>
    </location>
</feature>
<evidence type="ECO:0000259" key="3">
    <source>
        <dbReference type="Pfam" id="PF00296"/>
    </source>
</evidence>
<dbReference type="GO" id="GO:0016705">
    <property type="term" value="F:oxidoreductase activity, acting on paired donors, with incorporation or reduction of molecular oxygen"/>
    <property type="evidence" value="ECO:0007669"/>
    <property type="project" value="InterPro"/>
</dbReference>
<dbReference type="Gene3D" id="3.20.20.30">
    <property type="entry name" value="Luciferase-like domain"/>
    <property type="match status" value="1"/>
</dbReference>
<dbReference type="SUPFAM" id="SSF51679">
    <property type="entry name" value="Bacterial luciferase-like"/>
    <property type="match status" value="1"/>
</dbReference>
<accession>A0A100XF76</accession>
<dbReference type="GO" id="GO:0005829">
    <property type="term" value="C:cytosol"/>
    <property type="evidence" value="ECO:0007669"/>
    <property type="project" value="TreeGrafter"/>
</dbReference>
<proteinExistence type="predicted"/>
<name>A0A100XF76_MYCTH</name>
<dbReference type="STRING" id="1797.RMCT_2495"/>
<dbReference type="AlphaFoldDB" id="A0A100XF76"/>
<evidence type="ECO:0000313" key="5">
    <source>
        <dbReference type="Proteomes" id="UP000069654"/>
    </source>
</evidence>
<dbReference type="InterPro" id="IPR050766">
    <property type="entry name" value="Bact_Lucif_Oxidored"/>
</dbReference>
<reference evidence="5" key="2">
    <citation type="submission" date="2016-02" db="EMBL/GenBank/DDBJ databases">
        <title>Draft genome sequence of five rapidly growing Mycobacterium species.</title>
        <authorList>
            <person name="Katahira K."/>
            <person name="Gotou Y."/>
            <person name="Iida K."/>
            <person name="Ogura Y."/>
            <person name="Hayashi T."/>
        </authorList>
    </citation>
    <scope>NUCLEOTIDE SEQUENCE [LARGE SCALE GENOMIC DNA]</scope>
    <source>
        <strain evidence="5">JCM6362</strain>
    </source>
</reference>
<dbReference type="Pfam" id="PF00296">
    <property type="entry name" value="Bac_luciferase"/>
    <property type="match status" value="1"/>
</dbReference>
<dbReference type="InterPro" id="IPR036661">
    <property type="entry name" value="Luciferase-like_sf"/>
</dbReference>
<protein>
    <submittedName>
        <fullName evidence="4">Flavin-dependent oxidoreductase, F420-dependent methylene-tetrahydromethanopterin reductase</fullName>
    </submittedName>
</protein>
<dbReference type="PANTHER" id="PTHR30137:SF8">
    <property type="entry name" value="BLR5498 PROTEIN"/>
    <property type="match status" value="1"/>
</dbReference>
<sequence length="358" mass="39219">MVERSSGPEGVERPRVEVGLGALTAQTRSGTAAESTEALTMLLDTCVLAEDEGLDSAWVAEHHFAADGFLSSPMTVLAALSQRTSRIRLSTNVMIGPLYDPIRLAEDAAVVDQLSRGRLMLGLGLGYRDVEFAGLGRRRQERGRRLDDLINVLRQAWSGKPVEHHGLGTYKTPPVTPLPFQQDGPPVLVGAFAEAGLRRAVRLGNGWLAPELRHWRGLEKRVAALGLDSRTDPFHVAVTVNAFVAARDAWETVRPGVAHVAGQYRSWLVESGDLPALEGKEFEYEADETGKPPQFVAGTPEQCVAQLRPWWRILARLPEHVQPHLILGMTFPGVSREATFESVRLLAREVVPALNAEE</sequence>
<keyword evidence="2" id="KW-0503">Monooxygenase</keyword>
<keyword evidence="1" id="KW-0560">Oxidoreductase</keyword>
<dbReference type="InterPro" id="IPR011251">
    <property type="entry name" value="Luciferase-like_dom"/>
</dbReference>
<dbReference type="EMBL" id="BCTB01000018">
    <property type="protein sequence ID" value="GAT15525.1"/>
    <property type="molecule type" value="Genomic_DNA"/>
</dbReference>
<evidence type="ECO:0000313" key="4">
    <source>
        <dbReference type="EMBL" id="GAT15525.1"/>
    </source>
</evidence>
<gene>
    <name evidence="4" type="ORF">RMCT_2495</name>
</gene>